<dbReference type="Proteomes" id="UP000184267">
    <property type="component" value="Unassembled WGS sequence"/>
</dbReference>
<proteinExistence type="predicted"/>
<evidence type="ECO:0000313" key="3">
    <source>
        <dbReference type="Proteomes" id="UP000184267"/>
    </source>
</evidence>
<organism evidence="2 3">
    <name type="scientific">Trametes pubescens</name>
    <name type="common">White-rot fungus</name>
    <dbReference type="NCBI Taxonomy" id="154538"/>
    <lineage>
        <taxon>Eukaryota</taxon>
        <taxon>Fungi</taxon>
        <taxon>Dikarya</taxon>
        <taxon>Basidiomycota</taxon>
        <taxon>Agaricomycotina</taxon>
        <taxon>Agaricomycetes</taxon>
        <taxon>Polyporales</taxon>
        <taxon>Polyporaceae</taxon>
        <taxon>Trametes</taxon>
    </lineage>
</organism>
<accession>A0A1M2VZX8</accession>
<comment type="caution">
    <text evidence="2">The sequence shown here is derived from an EMBL/GenBank/DDBJ whole genome shotgun (WGS) entry which is preliminary data.</text>
</comment>
<feature type="compositionally biased region" description="Basic and acidic residues" evidence="1">
    <location>
        <begin position="14"/>
        <end position="27"/>
    </location>
</feature>
<feature type="compositionally biased region" description="Basic and acidic residues" evidence="1">
    <location>
        <begin position="67"/>
        <end position="77"/>
    </location>
</feature>
<dbReference type="EMBL" id="MNAD01000423">
    <property type="protein sequence ID" value="OJT13167.1"/>
    <property type="molecule type" value="Genomic_DNA"/>
</dbReference>
<feature type="region of interest" description="Disordered" evidence="1">
    <location>
        <begin position="1"/>
        <end position="77"/>
    </location>
</feature>
<protein>
    <submittedName>
        <fullName evidence="2">Uncharacterized protein</fullName>
    </submittedName>
</protein>
<dbReference type="AlphaFoldDB" id="A0A1M2VZX8"/>
<name>A0A1M2VZX8_TRAPU</name>
<keyword evidence="3" id="KW-1185">Reference proteome</keyword>
<sequence length="77" mass="8835">PKPGRWKPPQQVSRESERTAETSESLKEHRKRAQMMQLADLQRSTGARGTQHRVEPNIEHTGATCVRQDRERAESEA</sequence>
<evidence type="ECO:0000313" key="2">
    <source>
        <dbReference type="EMBL" id="OJT13167.1"/>
    </source>
</evidence>
<evidence type="ECO:0000256" key="1">
    <source>
        <dbReference type="SAM" id="MobiDB-lite"/>
    </source>
</evidence>
<gene>
    <name evidence="2" type="ORF">TRAPUB_10322</name>
</gene>
<feature type="non-terminal residue" evidence="2">
    <location>
        <position position="1"/>
    </location>
</feature>
<reference evidence="2 3" key="1">
    <citation type="submission" date="2016-10" db="EMBL/GenBank/DDBJ databases">
        <title>Genome sequence of the basidiomycete white-rot fungus Trametes pubescens.</title>
        <authorList>
            <person name="Makela M.R."/>
            <person name="Granchi Z."/>
            <person name="Peng M."/>
            <person name="De Vries R.P."/>
            <person name="Grigoriev I."/>
            <person name="Riley R."/>
            <person name="Hilden K."/>
        </authorList>
    </citation>
    <scope>NUCLEOTIDE SEQUENCE [LARGE SCALE GENOMIC DNA]</scope>
    <source>
        <strain evidence="2 3">FBCC735</strain>
    </source>
</reference>